<reference evidence="3 4" key="1">
    <citation type="submission" date="2019-04" db="EMBL/GenBank/DDBJ databases">
        <title>Cohnella sp. nov. isolated from preserved vegetables.</title>
        <authorList>
            <person name="Lin S.-Y."/>
            <person name="Hung M.-H."/>
            <person name="Young C.-C."/>
        </authorList>
    </citation>
    <scope>NUCLEOTIDE SEQUENCE [LARGE SCALE GENOMIC DNA]</scope>
    <source>
        <strain evidence="3 4">CC-MHH1044</strain>
    </source>
</reference>
<dbReference type="AlphaFoldDB" id="A0A4S4C628"/>
<dbReference type="InterPro" id="IPR036514">
    <property type="entry name" value="SGNH_hydro_sf"/>
</dbReference>
<sequence length="562" mass="60663">MAVDASPFATGAGDAVREREGLTVRETSPASLAVRVEPGWLVTAEGVRAELREEAILPIRPGGARSHRNQQYVLRGTAEAGPAGWNGDDLRGSGGAPYQRMVPGSLVVRDRERGELCIEGEDYIGDSYWGTIKARAGGKLAEGTPLSLDYEAYLCRYDAVVLAEDGSVRIVEGSTEPQEQRELLLPDPPRAADGIVLAHVFTGWGREAITSGRIALEGASAGAEVTGVYRDMTPRTYEVEVTAVDAGRLTAVIAAGGEDYGPVLRGGEQVWRMAAPATIDRGEELPLLLVTAYGRTADWGLGLRPGPDTMPGDRFIVRAEPRMIYNLALPGGSDPVGAIPIRGFDRLRRTLGKLATGEPVLIALFGESTTRWGHWPYALRDGLEKLGSSRVMTVNAAVGGENSIRGSGRLEAEVLSRRPDLVIVEYMINDATLGRPNESEQAMRGIVRRIAATGADCLIATHNGMNPLFSANGSARSFRSYHELYERIADEEGCAFAGGYALFEKLEHFGRCFLTELKGNMINHPYGNVDPRWGDFDEAVANAILRGFAEALRRDSAQEPLD</sequence>
<gene>
    <name evidence="3" type="ORF">E6C55_06420</name>
</gene>
<organism evidence="3 4">
    <name type="scientific">Cohnella fermenti</name>
    <dbReference type="NCBI Taxonomy" id="2565925"/>
    <lineage>
        <taxon>Bacteria</taxon>
        <taxon>Bacillati</taxon>
        <taxon>Bacillota</taxon>
        <taxon>Bacilli</taxon>
        <taxon>Bacillales</taxon>
        <taxon>Paenibacillaceae</taxon>
        <taxon>Cohnella</taxon>
    </lineage>
</organism>
<feature type="region of interest" description="Disordered" evidence="1">
    <location>
        <begin position="1"/>
        <end position="21"/>
    </location>
</feature>
<dbReference type="CDD" id="cd00229">
    <property type="entry name" value="SGNH_hydrolase"/>
    <property type="match status" value="1"/>
</dbReference>
<protein>
    <recommendedName>
        <fullName evidence="2">SGNH hydrolase-type esterase domain-containing protein</fullName>
    </recommendedName>
</protein>
<evidence type="ECO:0000313" key="4">
    <source>
        <dbReference type="Proteomes" id="UP000310636"/>
    </source>
</evidence>
<keyword evidence="4" id="KW-1185">Reference proteome</keyword>
<evidence type="ECO:0000256" key="1">
    <source>
        <dbReference type="SAM" id="MobiDB-lite"/>
    </source>
</evidence>
<evidence type="ECO:0000313" key="3">
    <source>
        <dbReference type="EMBL" id="THF82698.1"/>
    </source>
</evidence>
<comment type="caution">
    <text evidence="3">The sequence shown here is derived from an EMBL/GenBank/DDBJ whole genome shotgun (WGS) entry which is preliminary data.</text>
</comment>
<dbReference type="InterPro" id="IPR013830">
    <property type="entry name" value="SGNH_hydro"/>
</dbReference>
<dbReference type="Pfam" id="PF13472">
    <property type="entry name" value="Lipase_GDSL_2"/>
    <property type="match status" value="1"/>
</dbReference>
<accession>A0A4S4C628</accession>
<dbReference type="OrthoDB" id="2517335at2"/>
<proteinExistence type="predicted"/>
<name>A0A4S4C628_9BACL</name>
<dbReference type="Proteomes" id="UP000310636">
    <property type="component" value="Unassembled WGS sequence"/>
</dbReference>
<feature type="domain" description="SGNH hydrolase-type esterase" evidence="2">
    <location>
        <begin position="368"/>
        <end position="498"/>
    </location>
</feature>
<dbReference type="Gene3D" id="3.40.50.1110">
    <property type="entry name" value="SGNH hydrolase"/>
    <property type="match status" value="1"/>
</dbReference>
<evidence type="ECO:0000259" key="2">
    <source>
        <dbReference type="Pfam" id="PF13472"/>
    </source>
</evidence>
<dbReference type="RefSeq" id="WP_136368959.1">
    <property type="nucleotide sequence ID" value="NZ_SSOB01000006.1"/>
</dbReference>
<dbReference type="EMBL" id="SSOB01000006">
    <property type="protein sequence ID" value="THF82698.1"/>
    <property type="molecule type" value="Genomic_DNA"/>
</dbReference>
<dbReference type="SUPFAM" id="SSF52266">
    <property type="entry name" value="SGNH hydrolase"/>
    <property type="match status" value="1"/>
</dbReference>